<sequence length="282" mass="30944">MSTSQSTPSPGNSVDSSPISYPSDLDTSSPPPSVPNNDSQAVEGPLDTAETAHPSPSRESAVAGSPDHRWTFEPPKNFREVWNSSNWGRAFASDGPNYHGWGDPPAPPSPKTAQLQCIWERHKHQWKTTGSQVHELNVAHYSRANDFGWSWEGTEGRDTSLDNLPSRAWSTVQLHRSLKEAAAVSIPPPTFTGPQVVKRLQQVDRSIVANQGVREDIHTQLALLEERVRAAKGRQYELAAEAEDLRAVRSNLRDLFELGSTWRVPPPPLASADGEESGPIPQ</sequence>
<feature type="region of interest" description="Disordered" evidence="1">
    <location>
        <begin position="262"/>
        <end position="282"/>
    </location>
</feature>
<feature type="region of interest" description="Disordered" evidence="1">
    <location>
        <begin position="1"/>
        <end position="75"/>
    </location>
</feature>
<reference evidence="2 3" key="1">
    <citation type="submission" date="2024-02" db="EMBL/GenBank/DDBJ databases">
        <title>A draft genome for the cacao thread blight pathogen Marasmius crinis-equi.</title>
        <authorList>
            <person name="Cohen S.P."/>
            <person name="Baruah I.K."/>
            <person name="Amoako-Attah I."/>
            <person name="Bukari Y."/>
            <person name="Meinhardt L.W."/>
            <person name="Bailey B.A."/>
        </authorList>
    </citation>
    <scope>NUCLEOTIDE SEQUENCE [LARGE SCALE GENOMIC DNA]</scope>
    <source>
        <strain evidence="2 3">GH-76</strain>
    </source>
</reference>
<name>A0ABR3EZ74_9AGAR</name>
<evidence type="ECO:0000256" key="1">
    <source>
        <dbReference type="SAM" id="MobiDB-lite"/>
    </source>
</evidence>
<feature type="compositionally biased region" description="Basic and acidic residues" evidence="1">
    <location>
        <begin position="66"/>
        <end position="75"/>
    </location>
</feature>
<keyword evidence="3" id="KW-1185">Reference proteome</keyword>
<proteinExistence type="predicted"/>
<dbReference type="EMBL" id="JBAHYK010001385">
    <property type="protein sequence ID" value="KAL0568239.1"/>
    <property type="molecule type" value="Genomic_DNA"/>
</dbReference>
<protein>
    <submittedName>
        <fullName evidence="2">Uncharacterized protein</fullName>
    </submittedName>
</protein>
<accession>A0ABR3EZ74</accession>
<comment type="caution">
    <text evidence="2">The sequence shown here is derived from an EMBL/GenBank/DDBJ whole genome shotgun (WGS) entry which is preliminary data.</text>
</comment>
<gene>
    <name evidence="2" type="ORF">V5O48_013750</name>
</gene>
<dbReference type="Proteomes" id="UP001465976">
    <property type="component" value="Unassembled WGS sequence"/>
</dbReference>
<feature type="compositionally biased region" description="Polar residues" evidence="1">
    <location>
        <begin position="1"/>
        <end position="19"/>
    </location>
</feature>
<evidence type="ECO:0000313" key="3">
    <source>
        <dbReference type="Proteomes" id="UP001465976"/>
    </source>
</evidence>
<organism evidence="2 3">
    <name type="scientific">Marasmius crinis-equi</name>
    <dbReference type="NCBI Taxonomy" id="585013"/>
    <lineage>
        <taxon>Eukaryota</taxon>
        <taxon>Fungi</taxon>
        <taxon>Dikarya</taxon>
        <taxon>Basidiomycota</taxon>
        <taxon>Agaricomycotina</taxon>
        <taxon>Agaricomycetes</taxon>
        <taxon>Agaricomycetidae</taxon>
        <taxon>Agaricales</taxon>
        <taxon>Marasmiineae</taxon>
        <taxon>Marasmiaceae</taxon>
        <taxon>Marasmius</taxon>
    </lineage>
</organism>
<evidence type="ECO:0000313" key="2">
    <source>
        <dbReference type="EMBL" id="KAL0568239.1"/>
    </source>
</evidence>